<evidence type="ECO:0000256" key="3">
    <source>
        <dbReference type="ARBA" id="ARBA00022729"/>
    </source>
</evidence>
<evidence type="ECO:0000313" key="15">
    <source>
        <dbReference type="Proteomes" id="UP000663829"/>
    </source>
</evidence>
<dbReference type="OrthoDB" id="5969272at2759"/>
<evidence type="ECO:0000256" key="6">
    <source>
        <dbReference type="ARBA" id="ARBA00022989"/>
    </source>
</evidence>
<evidence type="ECO:0000313" key="13">
    <source>
        <dbReference type="EMBL" id="CAF0748728.1"/>
    </source>
</evidence>
<gene>
    <name evidence="13" type="ORF">GPM918_LOCUS699</name>
    <name evidence="14" type="ORF">SRO942_LOCUS700</name>
</gene>
<dbReference type="SMART" id="SM00408">
    <property type="entry name" value="IGc2"/>
    <property type="match status" value="5"/>
</dbReference>
<dbReference type="PANTHER" id="PTHR13817:SF166">
    <property type="entry name" value="NEURONAL IGCAM-RELATED"/>
    <property type="match status" value="1"/>
</dbReference>
<dbReference type="InterPro" id="IPR050964">
    <property type="entry name" value="Striated_Muscle_Regulatory"/>
</dbReference>
<dbReference type="InterPro" id="IPR036179">
    <property type="entry name" value="Ig-like_dom_sf"/>
</dbReference>
<keyword evidence="5" id="KW-0130">Cell adhesion</keyword>
<evidence type="ECO:0000259" key="11">
    <source>
        <dbReference type="PROSITE" id="PS50835"/>
    </source>
</evidence>
<accession>A0A813PBJ4</accession>
<comment type="subcellular location">
    <subcellularLocation>
        <location evidence="1">Membrane</location>
        <topology evidence="1">Single-pass membrane protein</topology>
    </subcellularLocation>
</comment>
<reference evidence="13" key="1">
    <citation type="submission" date="2021-02" db="EMBL/GenBank/DDBJ databases">
        <authorList>
            <person name="Nowell W R."/>
        </authorList>
    </citation>
    <scope>NUCLEOTIDE SEQUENCE</scope>
</reference>
<evidence type="ECO:0000256" key="2">
    <source>
        <dbReference type="ARBA" id="ARBA00022692"/>
    </source>
</evidence>
<keyword evidence="3" id="KW-0732">Signal</keyword>
<feature type="domain" description="Ig-like" evidence="11">
    <location>
        <begin position="23"/>
        <end position="119"/>
    </location>
</feature>
<dbReference type="Pfam" id="PF07679">
    <property type="entry name" value="I-set"/>
    <property type="match status" value="2"/>
</dbReference>
<feature type="domain" description="Ig-like" evidence="11">
    <location>
        <begin position="122"/>
        <end position="220"/>
    </location>
</feature>
<dbReference type="PANTHER" id="PTHR13817">
    <property type="entry name" value="TITIN"/>
    <property type="match status" value="1"/>
</dbReference>
<feature type="domain" description="Ig-like" evidence="11">
    <location>
        <begin position="232"/>
        <end position="305"/>
    </location>
</feature>
<keyword evidence="4" id="KW-0677">Repeat</keyword>
<dbReference type="SUPFAM" id="SSF49265">
    <property type="entry name" value="Fibronectin type III"/>
    <property type="match status" value="3"/>
</dbReference>
<keyword evidence="7" id="KW-0472">Membrane</keyword>
<dbReference type="InterPro" id="IPR003961">
    <property type="entry name" value="FN3_dom"/>
</dbReference>
<dbReference type="PROSITE" id="PS50853">
    <property type="entry name" value="FN3"/>
    <property type="match status" value="2"/>
</dbReference>
<dbReference type="Proteomes" id="UP000681722">
    <property type="component" value="Unassembled WGS sequence"/>
</dbReference>
<evidence type="ECO:0000259" key="12">
    <source>
        <dbReference type="PROSITE" id="PS50853"/>
    </source>
</evidence>
<name>A0A813PBJ4_9BILA</name>
<evidence type="ECO:0000256" key="8">
    <source>
        <dbReference type="ARBA" id="ARBA00023157"/>
    </source>
</evidence>
<dbReference type="Pfam" id="PF00041">
    <property type="entry name" value="fn3"/>
    <property type="match status" value="3"/>
</dbReference>
<dbReference type="CDD" id="cd00063">
    <property type="entry name" value="FN3"/>
    <property type="match status" value="3"/>
</dbReference>
<dbReference type="GO" id="GO:0016020">
    <property type="term" value="C:membrane"/>
    <property type="evidence" value="ECO:0007669"/>
    <property type="project" value="UniProtKB-SubCell"/>
</dbReference>
<dbReference type="Gene3D" id="2.60.40.10">
    <property type="entry name" value="Immunoglobulins"/>
    <property type="match status" value="10"/>
</dbReference>
<organism evidence="13 15">
    <name type="scientific">Didymodactylos carnosus</name>
    <dbReference type="NCBI Taxonomy" id="1234261"/>
    <lineage>
        <taxon>Eukaryota</taxon>
        <taxon>Metazoa</taxon>
        <taxon>Spiralia</taxon>
        <taxon>Gnathifera</taxon>
        <taxon>Rotifera</taxon>
        <taxon>Eurotatoria</taxon>
        <taxon>Bdelloidea</taxon>
        <taxon>Philodinida</taxon>
        <taxon>Philodinidae</taxon>
        <taxon>Didymodactylos</taxon>
    </lineage>
</organism>
<dbReference type="EMBL" id="CAJOBC010000057">
    <property type="protein sequence ID" value="CAF3527929.1"/>
    <property type="molecule type" value="Genomic_DNA"/>
</dbReference>
<dbReference type="InterPro" id="IPR003598">
    <property type="entry name" value="Ig_sub2"/>
</dbReference>
<dbReference type="InterPro" id="IPR056754">
    <property type="entry name" value="DSCAM/DSCAML_C"/>
</dbReference>
<keyword evidence="6" id="KW-1133">Transmembrane helix</keyword>
<dbReference type="GO" id="GO:0007155">
    <property type="term" value="P:cell adhesion"/>
    <property type="evidence" value="ECO:0007669"/>
    <property type="project" value="UniProtKB-KW"/>
</dbReference>
<evidence type="ECO:0000256" key="9">
    <source>
        <dbReference type="ARBA" id="ARBA00023319"/>
    </source>
</evidence>
<keyword evidence="2" id="KW-0812">Transmembrane</keyword>
<dbReference type="SMART" id="SM00060">
    <property type="entry name" value="FN3"/>
    <property type="match status" value="5"/>
</dbReference>
<feature type="domain" description="Fibronectin type-III" evidence="12">
    <location>
        <begin position="639"/>
        <end position="735"/>
    </location>
</feature>
<dbReference type="PROSITE" id="PS50835">
    <property type="entry name" value="IG_LIKE"/>
    <property type="match status" value="6"/>
</dbReference>
<dbReference type="InterPro" id="IPR036116">
    <property type="entry name" value="FN3_sf"/>
</dbReference>
<protein>
    <submittedName>
        <fullName evidence="13">Uncharacterized protein</fullName>
    </submittedName>
</protein>
<dbReference type="EMBL" id="CAJNOQ010000057">
    <property type="protein sequence ID" value="CAF0748728.1"/>
    <property type="molecule type" value="Genomic_DNA"/>
</dbReference>
<evidence type="ECO:0000313" key="14">
    <source>
        <dbReference type="EMBL" id="CAF3527929.1"/>
    </source>
</evidence>
<feature type="domain" description="Ig-like" evidence="11">
    <location>
        <begin position="534"/>
        <end position="634"/>
    </location>
</feature>
<feature type="domain" description="Ig-like" evidence="11">
    <location>
        <begin position="343"/>
        <end position="441"/>
    </location>
</feature>
<feature type="domain" description="Fibronectin type-III" evidence="12">
    <location>
        <begin position="740"/>
        <end position="845"/>
    </location>
</feature>
<evidence type="ECO:0000256" key="7">
    <source>
        <dbReference type="ARBA" id="ARBA00023136"/>
    </source>
</evidence>
<dbReference type="InterPro" id="IPR003599">
    <property type="entry name" value="Ig_sub"/>
</dbReference>
<keyword evidence="9" id="KW-0393">Immunoglobulin domain</keyword>
<dbReference type="Proteomes" id="UP000663829">
    <property type="component" value="Unassembled WGS sequence"/>
</dbReference>
<dbReference type="InterPro" id="IPR007110">
    <property type="entry name" value="Ig-like_dom"/>
</dbReference>
<keyword evidence="8" id="KW-1015">Disulfide bond</keyword>
<dbReference type="Pfam" id="PF13927">
    <property type="entry name" value="Ig_3"/>
    <property type="match status" value="1"/>
</dbReference>
<comment type="caution">
    <text evidence="13">The sequence shown here is derived from an EMBL/GenBank/DDBJ whole genome shotgun (WGS) entry which is preliminary data.</text>
</comment>
<dbReference type="InterPro" id="IPR013098">
    <property type="entry name" value="Ig_I-set"/>
</dbReference>
<feature type="domain" description="Ig-like" evidence="11">
    <location>
        <begin position="445"/>
        <end position="530"/>
    </location>
</feature>
<dbReference type="CDD" id="cd00096">
    <property type="entry name" value="Ig"/>
    <property type="match status" value="1"/>
</dbReference>
<evidence type="ECO:0000256" key="10">
    <source>
        <dbReference type="SAM" id="MobiDB-lite"/>
    </source>
</evidence>
<sequence length="1514" mass="172268">MGSSKSIDNDQTICERVQFPVGPTFITEQPSQILYYINHGTLLTCQAIAEPPPSIIWLYKNGTNDEWLSVENSSSYITLFKNGSLFIKPFKNYVRTIHSGCFKCVAENVAGSIHTNRINLKPQIYDVYEIEVKNAYGYEHSSVILSCEVSSFATPYIQIIGWLSKENEQIVELSPKPFIRYNMLPNNNLIIHNISKVDNLSYACLVRNRITNESRRSEFKMLKIRDFSPFGPELIISNGTEYMVNEGDTVEIPCAISLMSSRSKLTWYKNGNMINMSSQSQQYRSFENSIIFQTSADDNGNYLCRNEDDLGNIIIFSSILKVQSKIRCEMIVKEEYITADSAPFIIHSHQHQDKRIVKLNSQIDINCTLYGDPIPDIEWIIDGETIISKNGSTKQQQQHILPSGDVKSTLSINVNDKTDTGLYECKGRNQYGSTLLRVSVNLDGPPYIRPLKNVTIKYNEYISIPCYASGHPSPHLTWIQGFVQSADKFDNVTSSTSPALLTKSNLTKSDFYSCVADSAAGRTIENVFVSVIIPAKIVSKPLNITTIKNRTIYLTCTAQGDYPLTLTMTRQRSTPQQTHHFDIKRTKSYETKSNTTKNITVEIKRVNIDDSGIYTCIAQNLYSNDHTVFYVNVQDVPRQVSNVQMAFLSEDHNKISWNTPFNGHSQINAYVINIQQQTVIGTTIYENKISVSSDTTTYDLYNLTSKCSYSITIYAVNSIGNGIPSDILHFATKAKKINSPPINIIITNISSSSLTINWQNPTIIFCYDPHFEYLIKIWKQDNDSYHQIIHVKNYTFLHNRPTNVYSTFIKHLNSYTTYLITIQAINEFGIGPIPHAIIKKLSAKTINTTTILITWSAISNESINGQFRTFSITYYYAFDLSTMKTIETIENSIIVTNLYEKTTYIVFVSVCNSFDCGTPSKSIIVSTRNSNSVDNNNISIVHPKTKPLQLDCISENTLQKYWLFRNKPINETADFIKILPNNSLLIMQPQPFKNDGEYQCQSHKYDVMIYDKPSTAKIKLHYITTNTIGLKFNYLNTTIPIQGIIVSFMFHNSVEKVYVFPPSTGVRLENLKCGSQYEIFTYTENDVGTSMILANETLLVKTDGFVPSTENELQFIKAIYDTYLELNLTFWIANGCSIEKYGVKLQSILNAAGDRYDKYFSYFNDTKSVNINDLTPDTHYELTLIAENEAGNSNVTIRLRTYPLGYFTKDKLPKLEMLLGQKRLKPVAKRTHSLWMETDNEFTIKTFTNDHQIKETAEYSNRPYSFVSEDSQGNINPYAVIDLPNKKCIVFDNNPGGHLPTPPPSERFFRPIVLKSSISSDDISISSTNQSVIQRQHQLPSLLQQQERNQTYFQSYQPSSVLSTISASQAELCSAFYLPNTSQNSFIRRQNDRCHCNNTKMEDHLLFGGAVQQCSSADSGVHSSTQSPISKQQDEGLLHKCYRSERLTPRRCPTNEQPFRHSTQNHHRPYSTTGFDESKIYAAYDEQFSLLRRANIQLNDHVGLFDHHHQYSLV</sequence>
<dbReference type="InterPro" id="IPR013783">
    <property type="entry name" value="Ig-like_fold"/>
</dbReference>
<dbReference type="Pfam" id="PF25059">
    <property type="entry name" value="FN3_DSCAM-DSCAML_C"/>
    <property type="match status" value="1"/>
</dbReference>
<evidence type="ECO:0000256" key="4">
    <source>
        <dbReference type="ARBA" id="ARBA00022737"/>
    </source>
</evidence>
<evidence type="ECO:0000256" key="5">
    <source>
        <dbReference type="ARBA" id="ARBA00022889"/>
    </source>
</evidence>
<dbReference type="SMART" id="SM00409">
    <property type="entry name" value="IG"/>
    <property type="match status" value="6"/>
</dbReference>
<feature type="region of interest" description="Disordered" evidence="10">
    <location>
        <begin position="1452"/>
        <end position="1472"/>
    </location>
</feature>
<proteinExistence type="predicted"/>
<dbReference type="SUPFAM" id="SSF48726">
    <property type="entry name" value="Immunoglobulin"/>
    <property type="match status" value="6"/>
</dbReference>
<evidence type="ECO:0000256" key="1">
    <source>
        <dbReference type="ARBA" id="ARBA00004167"/>
    </source>
</evidence>
<keyword evidence="15" id="KW-1185">Reference proteome</keyword>